<evidence type="ECO:0000256" key="1">
    <source>
        <dbReference type="ARBA" id="ARBA00004370"/>
    </source>
</evidence>
<dbReference type="Gene3D" id="3.10.20.310">
    <property type="entry name" value="membrane protein fhac"/>
    <property type="match status" value="5"/>
</dbReference>
<gene>
    <name evidence="8" type="primary">bamA</name>
    <name evidence="11" type="ORF">MXMO3_02065</name>
</gene>
<feature type="domain" description="POTRA" evidence="10">
    <location>
        <begin position="40"/>
        <end position="107"/>
    </location>
</feature>
<dbReference type="PROSITE" id="PS51779">
    <property type="entry name" value="POTRA"/>
    <property type="match status" value="3"/>
</dbReference>
<dbReference type="KEGG" id="mmyr:MXMO3_02065"/>
<dbReference type="InterPro" id="IPR039910">
    <property type="entry name" value="D15-like"/>
</dbReference>
<comment type="function">
    <text evidence="8">Part of the outer membrane protein assembly complex, which is involved in assembly and insertion of beta-barrel proteins into the outer membrane.</text>
</comment>
<evidence type="ECO:0000313" key="12">
    <source>
        <dbReference type="Proteomes" id="UP000258927"/>
    </source>
</evidence>
<dbReference type="Pfam" id="PF07244">
    <property type="entry name" value="POTRA"/>
    <property type="match status" value="5"/>
</dbReference>
<dbReference type="PANTHER" id="PTHR12815:SF23">
    <property type="entry name" value="OUTER MEMBRANE PROTEIN ASSEMBLY FACTOR BAMA"/>
    <property type="match status" value="1"/>
</dbReference>
<keyword evidence="7 8" id="KW-0998">Cell outer membrane</keyword>
<dbReference type="EMBL" id="CP021330">
    <property type="protein sequence ID" value="AVX04586.1"/>
    <property type="molecule type" value="Genomic_DNA"/>
</dbReference>
<dbReference type="GO" id="GO:0009279">
    <property type="term" value="C:cell outer membrane"/>
    <property type="evidence" value="ECO:0007669"/>
    <property type="project" value="UniProtKB-SubCell"/>
</dbReference>
<evidence type="ECO:0000259" key="10">
    <source>
        <dbReference type="PROSITE" id="PS51779"/>
    </source>
</evidence>
<dbReference type="InterPro" id="IPR000184">
    <property type="entry name" value="Bac_surfAg_D15"/>
</dbReference>
<feature type="domain" description="POTRA" evidence="10">
    <location>
        <begin position="361"/>
        <end position="434"/>
    </location>
</feature>
<dbReference type="Gene3D" id="2.40.160.50">
    <property type="entry name" value="membrane protein fhac: a member of the omp85/tpsb transporter family"/>
    <property type="match status" value="1"/>
</dbReference>
<dbReference type="RefSeq" id="WP_162889217.1">
    <property type="nucleotide sequence ID" value="NZ_CP021330.1"/>
</dbReference>
<dbReference type="Proteomes" id="UP000258927">
    <property type="component" value="Chromosome"/>
</dbReference>
<dbReference type="NCBIfam" id="TIGR03303">
    <property type="entry name" value="OM_YaeT"/>
    <property type="match status" value="1"/>
</dbReference>
<keyword evidence="12" id="KW-1185">Reference proteome</keyword>
<dbReference type="PIRSF" id="PIRSF006076">
    <property type="entry name" value="OM_assembly_OMP85"/>
    <property type="match status" value="1"/>
</dbReference>
<feature type="domain" description="POTRA" evidence="10">
    <location>
        <begin position="108"/>
        <end position="185"/>
    </location>
</feature>
<evidence type="ECO:0000256" key="6">
    <source>
        <dbReference type="ARBA" id="ARBA00023136"/>
    </source>
</evidence>
<dbReference type="Pfam" id="PF01103">
    <property type="entry name" value="Omp85"/>
    <property type="match status" value="1"/>
</dbReference>
<keyword evidence="2 8" id="KW-1134">Transmembrane beta strand</keyword>
<evidence type="ECO:0000256" key="8">
    <source>
        <dbReference type="HAMAP-Rule" id="MF_01430"/>
    </source>
</evidence>
<dbReference type="GO" id="GO:0051205">
    <property type="term" value="P:protein insertion into membrane"/>
    <property type="evidence" value="ECO:0007669"/>
    <property type="project" value="UniProtKB-UniRule"/>
</dbReference>
<dbReference type="InterPro" id="IPR034746">
    <property type="entry name" value="POTRA"/>
</dbReference>
<evidence type="ECO:0000256" key="5">
    <source>
        <dbReference type="ARBA" id="ARBA00022737"/>
    </source>
</evidence>
<keyword evidence="4 8" id="KW-0732">Signal</keyword>
<comment type="subcellular location">
    <subcellularLocation>
        <location evidence="8">Cell outer membrane</location>
    </subcellularLocation>
    <subcellularLocation>
        <location evidence="1">Membrane</location>
    </subcellularLocation>
</comment>
<dbReference type="STRING" id="1122213.GCA_000423365_02363"/>
<evidence type="ECO:0000256" key="4">
    <source>
        <dbReference type="ARBA" id="ARBA00022729"/>
    </source>
</evidence>
<comment type="subunit">
    <text evidence="8">Part of the Bam complex.</text>
</comment>
<proteinExistence type="inferred from homology"/>
<dbReference type="PANTHER" id="PTHR12815">
    <property type="entry name" value="SORTING AND ASSEMBLY MACHINERY SAMM50 PROTEIN FAMILY MEMBER"/>
    <property type="match status" value="1"/>
</dbReference>
<dbReference type="GO" id="GO:0043165">
    <property type="term" value="P:Gram-negative-bacterium-type cell outer membrane assembly"/>
    <property type="evidence" value="ECO:0007669"/>
    <property type="project" value="UniProtKB-UniRule"/>
</dbReference>
<keyword evidence="5 8" id="KW-0677">Repeat</keyword>
<organism evidence="11 12">
    <name type="scientific">Maritalea myrionectae</name>
    <dbReference type="NCBI Taxonomy" id="454601"/>
    <lineage>
        <taxon>Bacteria</taxon>
        <taxon>Pseudomonadati</taxon>
        <taxon>Pseudomonadota</taxon>
        <taxon>Alphaproteobacteria</taxon>
        <taxon>Hyphomicrobiales</taxon>
        <taxon>Devosiaceae</taxon>
        <taxon>Maritalea</taxon>
    </lineage>
</organism>
<evidence type="ECO:0000256" key="3">
    <source>
        <dbReference type="ARBA" id="ARBA00022692"/>
    </source>
</evidence>
<keyword evidence="3 8" id="KW-0812">Transmembrane</keyword>
<evidence type="ECO:0000256" key="9">
    <source>
        <dbReference type="NCBIfam" id="TIGR03303"/>
    </source>
</evidence>
<protein>
    <recommendedName>
        <fullName evidence="8 9">Outer membrane protein assembly factor BamA</fullName>
    </recommendedName>
</protein>
<dbReference type="InterPro" id="IPR010827">
    <property type="entry name" value="BamA/TamA_POTRA"/>
</dbReference>
<evidence type="ECO:0000256" key="2">
    <source>
        <dbReference type="ARBA" id="ARBA00022452"/>
    </source>
</evidence>
<dbReference type="HAMAP" id="MF_01430">
    <property type="entry name" value="OM_assembly_BamA"/>
    <property type="match status" value="1"/>
</dbReference>
<name>A0A2R4MFB7_9HYPH</name>
<evidence type="ECO:0000256" key="7">
    <source>
        <dbReference type="ARBA" id="ARBA00023237"/>
    </source>
</evidence>
<evidence type="ECO:0000313" key="11">
    <source>
        <dbReference type="EMBL" id="AVX04586.1"/>
    </source>
</evidence>
<sequence length="774" mass="83885">MIVRAKLLPSFILGLFLIFGAPLMPSAFNEVVGVQAAQAQTVSRISVTGNQRVDDSTVISFLAVRQGQRATSQLIDESIDSLYQSGLFSSVKVYMSGNTLNVAVSENPIISSVLFEGNQKFSDAQLSDMVNLSSRGVYTEAALEQDIRSIELAYDQAGFDNATVTARSDVQDSARVKVTFVINEGDRAGIAAIRFTGNNSIGDGQLRAAIKTRESHLLSFLFRDDVYDEDKLNVDRELIRLYYANRGYPDAQVLSAVADFDAERNAYFINFTIDEGERYEFGQINIETSISGLNPDSLTGAVRTQEGRRYSLSKLQKSAAEMSKDAANMGYSFAEVRPRIDRNIENKTFNVTYLVDEGARLYVERINVYGNTRTRDFVIRREFEFAEGDPFNRTFLAAGREALMGLGFFSTVNVSVDQGSASDKVIVNVVVEEKSTGNYALGANYSPDGGVGGELSLTERNFLGRGQDLRISIGATQGTRTYDFSFTEPRFMGLKISAGVDAYQRQVDEGKYYNYGTQSTGFQLRVGAPIVDNLQANAFVGVDQTTYQDGTDGSPPDAPTYITGFGGSATKAFVGYNLTYTDVDNARSPSEGFAINVSQQYVGVDFNLLKSEVKGSYYMPILPDAGVIGSLKGQAGIINELGGGYVNPTETFVAGPSLIRGFASRGLGPQGANNALGITEYLAVSAEVEFPIPVLPESYGLKGAVWADAAYLGHNSIDPALIVDGIGVQTRTSVGASVIWDSPFGPLRGDFAHVIDKDTADQTQVFALTISTLF</sequence>
<comment type="similarity">
    <text evidence="8">Belongs to the BamA family.</text>
</comment>
<dbReference type="AlphaFoldDB" id="A0A2R4MFB7"/>
<dbReference type="InterPro" id="IPR023707">
    <property type="entry name" value="OM_assembly_BamA"/>
</dbReference>
<reference evidence="11 12" key="1">
    <citation type="submission" date="2017-05" db="EMBL/GenBank/DDBJ databases">
        <title>Genome Analysis of Maritalea myrionectae HL2708#5.</title>
        <authorList>
            <consortium name="Cotde Inc.-PKNU"/>
            <person name="Jang D."/>
            <person name="Oh H.-M."/>
        </authorList>
    </citation>
    <scope>NUCLEOTIDE SEQUENCE [LARGE SCALE GENOMIC DNA]</scope>
    <source>
        <strain evidence="11 12">HL2708#5</strain>
    </source>
</reference>
<keyword evidence="6 8" id="KW-0472">Membrane</keyword>
<accession>A0A2R4MFB7</accession>